<gene>
    <name evidence="1" type="ORF">ACFPFU_06830</name>
</gene>
<keyword evidence="2" id="KW-1185">Reference proteome</keyword>
<evidence type="ECO:0000313" key="2">
    <source>
        <dbReference type="Proteomes" id="UP001595818"/>
    </source>
</evidence>
<dbReference type="Proteomes" id="UP001595818">
    <property type="component" value="Unassembled WGS sequence"/>
</dbReference>
<accession>A0ABV9SYD7</accession>
<proteinExistence type="predicted"/>
<evidence type="ECO:0000313" key="1">
    <source>
        <dbReference type="EMBL" id="MFC4871393.1"/>
    </source>
</evidence>
<organism evidence="1 2">
    <name type="scientific">Negadavirga shengliensis</name>
    <dbReference type="NCBI Taxonomy" id="1389218"/>
    <lineage>
        <taxon>Bacteria</taxon>
        <taxon>Pseudomonadati</taxon>
        <taxon>Bacteroidota</taxon>
        <taxon>Cytophagia</taxon>
        <taxon>Cytophagales</taxon>
        <taxon>Cyclobacteriaceae</taxon>
        <taxon>Negadavirga</taxon>
    </lineage>
</organism>
<name>A0ABV9SYD7_9BACT</name>
<reference evidence="2" key="1">
    <citation type="journal article" date="2019" name="Int. J. Syst. Evol. Microbiol.">
        <title>The Global Catalogue of Microorganisms (GCM) 10K type strain sequencing project: providing services to taxonomists for standard genome sequencing and annotation.</title>
        <authorList>
            <consortium name="The Broad Institute Genomics Platform"/>
            <consortium name="The Broad Institute Genome Sequencing Center for Infectious Disease"/>
            <person name="Wu L."/>
            <person name="Ma J."/>
        </authorList>
    </citation>
    <scope>NUCLEOTIDE SEQUENCE [LARGE SCALE GENOMIC DNA]</scope>
    <source>
        <strain evidence="2">CGMCC 4.7466</strain>
    </source>
</reference>
<dbReference type="EMBL" id="JBHSJJ010000003">
    <property type="protein sequence ID" value="MFC4871393.1"/>
    <property type="molecule type" value="Genomic_DNA"/>
</dbReference>
<comment type="caution">
    <text evidence="1">The sequence shown here is derived from an EMBL/GenBank/DDBJ whole genome shotgun (WGS) entry which is preliminary data.</text>
</comment>
<sequence>MQKYEEYLENDFINARFNILIKRFKKPLGDLTIGEWLKRPIANWEQPFWEHGKS</sequence>
<dbReference type="RefSeq" id="WP_377062810.1">
    <property type="nucleotide sequence ID" value="NZ_JBHSJJ010000003.1"/>
</dbReference>
<protein>
    <submittedName>
        <fullName evidence="1">Uncharacterized protein</fullName>
    </submittedName>
</protein>